<reference evidence="2" key="1">
    <citation type="submission" date="2023-11" db="EMBL/GenBank/DDBJ databases">
        <title>Genome assemblies of two species of porcelain crab, Petrolisthes cinctipes and Petrolisthes manimaculis (Anomura: Porcellanidae).</title>
        <authorList>
            <person name="Angst P."/>
        </authorList>
    </citation>
    <scope>NUCLEOTIDE SEQUENCE</scope>
    <source>
        <strain evidence="2">PB745_02</strain>
        <tissue evidence="2">Gill</tissue>
    </source>
</reference>
<feature type="compositionally biased region" description="Basic and acidic residues" evidence="1">
    <location>
        <begin position="21"/>
        <end position="37"/>
    </location>
</feature>
<keyword evidence="3" id="KW-1185">Reference proteome</keyword>
<evidence type="ECO:0000313" key="2">
    <source>
        <dbReference type="EMBL" id="KAK4299239.1"/>
    </source>
</evidence>
<dbReference type="AlphaFoldDB" id="A0AAE1TY03"/>
<accession>A0AAE1TY03</accession>
<feature type="region of interest" description="Disordered" evidence="1">
    <location>
        <begin position="16"/>
        <end position="120"/>
    </location>
</feature>
<sequence>MEDRVKREIRRAFKAIKQNKSLRDRIPEPSKFHEKPPSSRGIPPIVKKVPNHLQEPPASPVTTSIKRDPNYPQKPLVFRGTLSITREPQHQEGPLHRGPPASRGGPSHASLPRPHYARAR</sequence>
<evidence type="ECO:0000313" key="3">
    <source>
        <dbReference type="Proteomes" id="UP001292094"/>
    </source>
</evidence>
<comment type="caution">
    <text evidence="2">The sequence shown here is derived from an EMBL/GenBank/DDBJ whole genome shotgun (WGS) entry which is preliminary data.</text>
</comment>
<evidence type="ECO:0000256" key="1">
    <source>
        <dbReference type="SAM" id="MobiDB-lite"/>
    </source>
</evidence>
<name>A0AAE1TY03_9EUCA</name>
<dbReference type="EMBL" id="JAWZYT010003279">
    <property type="protein sequence ID" value="KAK4299239.1"/>
    <property type="molecule type" value="Genomic_DNA"/>
</dbReference>
<proteinExistence type="predicted"/>
<dbReference type="Proteomes" id="UP001292094">
    <property type="component" value="Unassembled WGS sequence"/>
</dbReference>
<organism evidence="2 3">
    <name type="scientific">Petrolisthes manimaculis</name>
    <dbReference type="NCBI Taxonomy" id="1843537"/>
    <lineage>
        <taxon>Eukaryota</taxon>
        <taxon>Metazoa</taxon>
        <taxon>Ecdysozoa</taxon>
        <taxon>Arthropoda</taxon>
        <taxon>Crustacea</taxon>
        <taxon>Multicrustacea</taxon>
        <taxon>Malacostraca</taxon>
        <taxon>Eumalacostraca</taxon>
        <taxon>Eucarida</taxon>
        <taxon>Decapoda</taxon>
        <taxon>Pleocyemata</taxon>
        <taxon>Anomura</taxon>
        <taxon>Galatheoidea</taxon>
        <taxon>Porcellanidae</taxon>
        <taxon>Petrolisthes</taxon>
    </lineage>
</organism>
<protein>
    <submittedName>
        <fullName evidence="2">Uncharacterized protein</fullName>
    </submittedName>
</protein>
<gene>
    <name evidence="2" type="ORF">Pmani_028476</name>
</gene>